<dbReference type="EMBL" id="ABOO01000213">
    <property type="protein sequence ID" value="EDT69969.1"/>
    <property type="molecule type" value="Genomic_DNA"/>
</dbReference>
<dbReference type="AlphaFoldDB" id="B1V892"/>
<feature type="transmembrane region" description="Helical" evidence="1">
    <location>
        <begin position="6"/>
        <end position="25"/>
    </location>
</feature>
<name>B1V892_CLOPF</name>
<reference evidence="2 3" key="1">
    <citation type="submission" date="2008-03" db="EMBL/GenBank/DDBJ databases">
        <authorList>
            <person name="Paulsen I."/>
            <person name="Sebastian Y."/>
        </authorList>
    </citation>
    <scope>NUCLEOTIDE SEQUENCE [LARGE SCALE GENOMIC DNA]</scope>
    <source>
        <strain evidence="3">D str. JGS1721</strain>
    </source>
</reference>
<sequence length="85" mass="9829">MIEMDLMDILYFYGIILFLIVAYPLTKVLMKGFKVLFFKKELKFKLISFIYIATFIMSFLGGHVLLSPLAGVYFAVIYGMVKNIN</sequence>
<evidence type="ECO:0000313" key="2">
    <source>
        <dbReference type="EMBL" id="EDT69969.1"/>
    </source>
</evidence>
<keyword evidence="1" id="KW-1133">Transmembrane helix</keyword>
<keyword evidence="1" id="KW-0472">Membrane</keyword>
<feature type="transmembrane region" description="Helical" evidence="1">
    <location>
        <begin position="46"/>
        <end position="79"/>
    </location>
</feature>
<protein>
    <submittedName>
        <fullName evidence="2">Uncharacterized protein</fullName>
    </submittedName>
</protein>
<gene>
    <name evidence="2" type="ORF">CJD_A0185</name>
</gene>
<evidence type="ECO:0000256" key="1">
    <source>
        <dbReference type="SAM" id="Phobius"/>
    </source>
</evidence>
<keyword evidence="1" id="KW-0812">Transmembrane</keyword>
<dbReference type="Proteomes" id="UP000003188">
    <property type="component" value="Unassembled WGS sequence"/>
</dbReference>
<proteinExistence type="predicted"/>
<accession>B1V892</accession>
<comment type="caution">
    <text evidence="2">The sequence shown here is derived from an EMBL/GenBank/DDBJ whole genome shotgun (WGS) entry which is preliminary data.</text>
</comment>
<organism evidence="2 3">
    <name type="scientific">Clostridium perfringens D str. JGS1721</name>
    <dbReference type="NCBI Taxonomy" id="488537"/>
    <lineage>
        <taxon>Bacteria</taxon>
        <taxon>Bacillati</taxon>
        <taxon>Bacillota</taxon>
        <taxon>Clostridia</taxon>
        <taxon>Eubacteriales</taxon>
        <taxon>Clostridiaceae</taxon>
        <taxon>Clostridium</taxon>
    </lineage>
</organism>
<evidence type="ECO:0000313" key="3">
    <source>
        <dbReference type="Proteomes" id="UP000003188"/>
    </source>
</evidence>